<dbReference type="CDD" id="cd00158">
    <property type="entry name" value="RHOD"/>
    <property type="match status" value="1"/>
</dbReference>
<evidence type="ECO:0000313" key="3">
    <source>
        <dbReference type="EMBL" id="MCS4488575.1"/>
    </source>
</evidence>
<comment type="caution">
    <text evidence="3">The sequence shown here is derived from an EMBL/GenBank/DDBJ whole genome shotgun (WGS) entry which is preliminary data.</text>
</comment>
<proteinExistence type="predicted"/>
<dbReference type="PROSITE" id="PS50206">
    <property type="entry name" value="RHODANESE_3"/>
    <property type="match status" value="1"/>
</dbReference>
<protein>
    <submittedName>
        <fullName evidence="3">Rhodanese-like domain-containing protein</fullName>
    </submittedName>
</protein>
<dbReference type="Proteomes" id="UP001206548">
    <property type="component" value="Unassembled WGS sequence"/>
</dbReference>
<keyword evidence="1" id="KW-0472">Membrane</keyword>
<dbReference type="PANTHER" id="PTHR43031">
    <property type="entry name" value="FAD-DEPENDENT OXIDOREDUCTASE"/>
    <property type="match status" value="1"/>
</dbReference>
<feature type="transmembrane region" description="Helical" evidence="1">
    <location>
        <begin position="6"/>
        <end position="24"/>
    </location>
</feature>
<dbReference type="InterPro" id="IPR050229">
    <property type="entry name" value="GlpE_sulfurtransferase"/>
</dbReference>
<feature type="domain" description="Rhodanese" evidence="2">
    <location>
        <begin position="39"/>
        <end position="124"/>
    </location>
</feature>
<evidence type="ECO:0000313" key="4">
    <source>
        <dbReference type="Proteomes" id="UP001206548"/>
    </source>
</evidence>
<dbReference type="RefSeq" id="WP_259138919.1">
    <property type="nucleotide sequence ID" value="NZ_JANUXX010000007.1"/>
</dbReference>
<dbReference type="InterPro" id="IPR036873">
    <property type="entry name" value="Rhodanese-like_dom_sf"/>
</dbReference>
<dbReference type="SMART" id="SM00450">
    <property type="entry name" value="RHOD"/>
    <property type="match status" value="1"/>
</dbReference>
<dbReference type="Pfam" id="PF00581">
    <property type="entry name" value="Rhodanese"/>
    <property type="match status" value="1"/>
</dbReference>
<gene>
    <name evidence="3" type="ORF">NXS10_06340</name>
</gene>
<dbReference type="Gene3D" id="3.40.250.10">
    <property type="entry name" value="Rhodanese-like domain"/>
    <property type="match status" value="1"/>
</dbReference>
<keyword evidence="1" id="KW-1133">Transmembrane helix</keyword>
<dbReference type="PANTHER" id="PTHR43031:SF18">
    <property type="entry name" value="RHODANESE-RELATED SULFURTRANSFERASES"/>
    <property type="match status" value="1"/>
</dbReference>
<dbReference type="InterPro" id="IPR001763">
    <property type="entry name" value="Rhodanese-like_dom"/>
</dbReference>
<evidence type="ECO:0000256" key="1">
    <source>
        <dbReference type="SAM" id="Phobius"/>
    </source>
</evidence>
<dbReference type="EMBL" id="JANUXX010000007">
    <property type="protein sequence ID" value="MCS4488575.1"/>
    <property type="molecule type" value="Genomic_DNA"/>
</dbReference>
<sequence length="126" mass="14858">MLIWVLVAIMVCIMLYTAWNYFRVRRSAIFLDNRSFEERMHSGQLIDIRESSAFQKKHILGARNLPASQLKNSLSAIRKDKPVLIYDNNRSQSLPRIILILKKEGYQNIYVLKDGLDYWDGKIKQR</sequence>
<accession>A0ABT2F7V7</accession>
<evidence type="ECO:0000259" key="2">
    <source>
        <dbReference type="PROSITE" id="PS50206"/>
    </source>
</evidence>
<keyword evidence="1" id="KW-0812">Transmembrane</keyword>
<organism evidence="3 4">
    <name type="scientific">Streptococcus sciuri</name>
    <dbReference type="NCBI Taxonomy" id="2973939"/>
    <lineage>
        <taxon>Bacteria</taxon>
        <taxon>Bacillati</taxon>
        <taxon>Bacillota</taxon>
        <taxon>Bacilli</taxon>
        <taxon>Lactobacillales</taxon>
        <taxon>Streptococcaceae</taxon>
        <taxon>Streptococcus</taxon>
    </lineage>
</organism>
<dbReference type="SUPFAM" id="SSF52821">
    <property type="entry name" value="Rhodanese/Cell cycle control phosphatase"/>
    <property type="match status" value="1"/>
</dbReference>
<name>A0ABT2F7V7_9STRE</name>
<keyword evidence="4" id="KW-1185">Reference proteome</keyword>
<reference evidence="3 4" key="1">
    <citation type="journal article" date="2023" name="Int. J. Syst. Evol. Microbiol.">
        <title>Streptococcus sciuri sp. nov., Staphylococcus marylandisciuri sp. nov. and Staphylococcus americanisciuri sp. nov., isolated from faeces of eastern grey squirrel (Sciurus carolinensis).</title>
        <authorList>
            <person name="Volokhov D.V."/>
            <person name="Zagorodnyaya T.A."/>
            <person name="Furtak V.A."/>
            <person name="Nattanmai G."/>
            <person name="Randall L."/>
            <person name="Jose S."/>
            <person name="Gao Y."/>
            <person name="Eisenberg T."/>
            <person name="Delmonte P."/>
            <person name="Blom J."/>
            <person name="Mitchell K.K."/>
        </authorList>
    </citation>
    <scope>NUCLEOTIDE SEQUENCE [LARGE SCALE GENOMIC DNA]</scope>
    <source>
        <strain evidence="3 4">SQ9-PEA</strain>
    </source>
</reference>